<protein>
    <submittedName>
        <fullName evidence="4">Response regulator</fullName>
    </submittedName>
</protein>
<dbReference type="PANTHER" id="PTHR47233:SF3">
    <property type="entry name" value="CHEMOTAXIS PROTEIN CHEV"/>
    <property type="match status" value="1"/>
</dbReference>
<feature type="domain" description="Response regulatory" evidence="2">
    <location>
        <begin position="182"/>
        <end position="301"/>
    </location>
</feature>
<dbReference type="PANTHER" id="PTHR47233">
    <property type="entry name" value="CHEMOTAXIS PROTEIN CHEV"/>
    <property type="match status" value="1"/>
</dbReference>
<proteinExistence type="predicted"/>
<dbReference type="SMART" id="SM00448">
    <property type="entry name" value="REC"/>
    <property type="match status" value="1"/>
</dbReference>
<dbReference type="SUPFAM" id="SSF50341">
    <property type="entry name" value="CheW-like"/>
    <property type="match status" value="1"/>
</dbReference>
<organism evidence="4 5">
    <name type="scientific">Arcobacter roscoffensis</name>
    <dbReference type="NCBI Taxonomy" id="2961520"/>
    <lineage>
        <taxon>Bacteria</taxon>
        <taxon>Pseudomonadati</taxon>
        <taxon>Campylobacterota</taxon>
        <taxon>Epsilonproteobacteria</taxon>
        <taxon>Campylobacterales</taxon>
        <taxon>Arcobacteraceae</taxon>
        <taxon>Arcobacter</taxon>
    </lineage>
</organism>
<feature type="modified residue" description="4-aspartylphosphate" evidence="1">
    <location>
        <position position="234"/>
    </location>
</feature>
<reference evidence="4" key="1">
    <citation type="submission" date="2022-07" db="EMBL/GenBank/DDBJ databases">
        <title>Arcobacter roscoffensis sp. nov., a marine bacterium isolated from coastal seawater collected from Roscoff, France.</title>
        <authorList>
            <person name="Pascual J."/>
            <person name="Lepeaux C."/>
            <person name="Methner A."/>
            <person name="Overmann J."/>
        </authorList>
    </citation>
    <scope>NUCLEOTIDE SEQUENCE</scope>
    <source>
        <strain evidence="4">ARW1-2F2</strain>
    </source>
</reference>
<accession>A0ABY5E443</accession>
<dbReference type="SMART" id="SM00260">
    <property type="entry name" value="CheW"/>
    <property type="match status" value="1"/>
</dbReference>
<feature type="domain" description="CheW-like" evidence="3">
    <location>
        <begin position="19"/>
        <end position="161"/>
    </location>
</feature>
<dbReference type="RefSeq" id="WP_254575721.1">
    <property type="nucleotide sequence ID" value="NZ_CP100595.1"/>
</dbReference>
<dbReference type="Pfam" id="PF01584">
    <property type="entry name" value="CheW"/>
    <property type="match status" value="1"/>
</dbReference>
<gene>
    <name evidence="4" type="ORF">NJU99_09710</name>
</gene>
<dbReference type="InterPro" id="IPR001789">
    <property type="entry name" value="Sig_transdc_resp-reg_receiver"/>
</dbReference>
<name>A0ABY5E443_9BACT</name>
<dbReference type="Pfam" id="PF00072">
    <property type="entry name" value="Response_reg"/>
    <property type="match status" value="1"/>
</dbReference>
<evidence type="ECO:0000259" key="2">
    <source>
        <dbReference type="PROSITE" id="PS50110"/>
    </source>
</evidence>
<evidence type="ECO:0000313" key="5">
    <source>
        <dbReference type="Proteomes" id="UP001060012"/>
    </source>
</evidence>
<dbReference type="PROSITE" id="PS50851">
    <property type="entry name" value="CHEW"/>
    <property type="match status" value="1"/>
</dbReference>
<dbReference type="Gene3D" id="2.40.50.180">
    <property type="entry name" value="CheA-289, Domain 4"/>
    <property type="match status" value="1"/>
</dbReference>
<keyword evidence="1" id="KW-0597">Phosphoprotein</keyword>
<dbReference type="InterPro" id="IPR011006">
    <property type="entry name" value="CheY-like_superfamily"/>
</dbReference>
<dbReference type="InterPro" id="IPR002545">
    <property type="entry name" value="CheW-lke_dom"/>
</dbReference>
<evidence type="ECO:0000256" key="1">
    <source>
        <dbReference type="PROSITE-ProRule" id="PRU00169"/>
    </source>
</evidence>
<evidence type="ECO:0000313" key="4">
    <source>
        <dbReference type="EMBL" id="UTJ05540.1"/>
    </source>
</evidence>
<dbReference type="EMBL" id="CP100595">
    <property type="protein sequence ID" value="UTJ05540.1"/>
    <property type="molecule type" value="Genomic_DNA"/>
</dbReference>
<sequence length="301" mass="33651">MLSSLDKNKNGNKVLKNVIQQFAVFYTGDDSVYAINIAKVKAFIITSDVSINDTPSDSDVIAGIATIRGEPITLVNLDVWLGNKARDISEYKLIVYCEFSNKKVGLLVKDMVNIIEKATNELRYSEERTSKVTNTTYVDIEKEPILCTVFNAEQLLQDIGLEKNVTKEIQKYENVVLESKKKILVAEDSAIARSVIIDFLEKIKANYEIYNDGKSLINRVENINLDDVGVIISDIEMPGADGYEVASFIKQNSKYSNIPVIINSSMTTNAVKSRMAQIGVDSFVGKTDIDRLYTVIKNHLE</sequence>
<evidence type="ECO:0000259" key="3">
    <source>
        <dbReference type="PROSITE" id="PS50851"/>
    </source>
</evidence>
<dbReference type="PROSITE" id="PS50110">
    <property type="entry name" value="RESPONSE_REGULATORY"/>
    <property type="match status" value="1"/>
</dbReference>
<dbReference type="SUPFAM" id="SSF52172">
    <property type="entry name" value="CheY-like"/>
    <property type="match status" value="1"/>
</dbReference>
<keyword evidence="5" id="KW-1185">Reference proteome</keyword>
<dbReference type="Proteomes" id="UP001060012">
    <property type="component" value="Chromosome"/>
</dbReference>
<dbReference type="InterPro" id="IPR036061">
    <property type="entry name" value="CheW-like_dom_sf"/>
</dbReference>
<dbReference type="Gene3D" id="3.40.50.2300">
    <property type="match status" value="1"/>
</dbReference>